<feature type="region of interest" description="Disordered" evidence="12">
    <location>
        <begin position="408"/>
        <end position="428"/>
    </location>
</feature>
<evidence type="ECO:0000256" key="5">
    <source>
        <dbReference type="ARBA" id="ARBA00022692"/>
    </source>
</evidence>
<feature type="compositionally biased region" description="Basic and acidic residues" evidence="12">
    <location>
        <begin position="409"/>
        <end position="428"/>
    </location>
</feature>
<feature type="region of interest" description="Disordered" evidence="12">
    <location>
        <begin position="350"/>
        <end position="371"/>
    </location>
</feature>
<dbReference type="InParanoid" id="A0A0D0A440"/>
<dbReference type="InterPro" id="IPR021056">
    <property type="entry name" value="Mt_import_IM_translocase_Tim54"/>
</dbReference>
<keyword evidence="10" id="KW-0496">Mitochondrion</keyword>
<keyword evidence="4" id="KW-0813">Transport</keyword>
<evidence type="ECO:0000256" key="9">
    <source>
        <dbReference type="ARBA" id="ARBA00023010"/>
    </source>
</evidence>
<protein>
    <recommendedName>
        <fullName evidence="3">Mitochondrial import inner membrane translocase subunit TIM54</fullName>
    </recommendedName>
</protein>
<feature type="compositionally biased region" description="Basic and acidic residues" evidence="12">
    <location>
        <begin position="357"/>
        <end position="367"/>
    </location>
</feature>
<keyword evidence="7" id="KW-0653">Protein transport</keyword>
<dbReference type="GO" id="GO:0005743">
    <property type="term" value="C:mitochondrial inner membrane"/>
    <property type="evidence" value="ECO:0007669"/>
    <property type="project" value="UniProtKB-SubCell"/>
</dbReference>
<gene>
    <name evidence="13" type="ORF">CY34DRAFT_79058</name>
</gene>
<dbReference type="Proteomes" id="UP000054485">
    <property type="component" value="Unassembled WGS sequence"/>
</dbReference>
<comment type="similarity">
    <text evidence="2">Belongs to the TIM54 family.</text>
</comment>
<evidence type="ECO:0000313" key="14">
    <source>
        <dbReference type="Proteomes" id="UP000054485"/>
    </source>
</evidence>
<dbReference type="OrthoDB" id="5598305at2759"/>
<accession>A0A0D0A440</accession>
<sequence length="480" mass="54129">MSSQNVDSAPKASQVQKSGVRAAFEYTGIPPSWFDKRPKLPSRNWLIFLSVTTSIVACYVYDRRECRRIRADYSSRVEYLAKDPLGTTDLPRKVTVYGAKWPGDEDHDKSLRFFRKYVKPILVAAAVDYEMVSGRRSGDLANRIADEIKARRRVDAGLEPPSQSPMPLPNQPTLEQKRKRELEGGIVLVGRHTLKEFMSGLKRGWTESMDRADREDMLARELASDGRFDEPEELVVDPEVVDGEPLPTRSRLLPSQNAALFSPLQMPSSSPSKSTQSISNIPAHLDTPPPTIPTLPTLLLVPFTNHIGFRQVPNMLWEFFNERHKVRAGSEAAYALIMNHMRPFAAPHATVTASEVQESRPDGRQGGDLDFDFPAESYYDGAYTPSETEKARKTYYDALPAKLATARALARDTRPPTKEEHSHPPPTEVELRAERLKKEMRWRGDEAGWEIVKPGQPAQWDERFADALQVFDETRADNGS</sequence>
<dbReference type="FunCoup" id="A0A0D0A440">
    <property type="interactions" value="63"/>
</dbReference>
<dbReference type="AlphaFoldDB" id="A0A0D0A440"/>
<dbReference type="GO" id="GO:0015031">
    <property type="term" value="P:protein transport"/>
    <property type="evidence" value="ECO:0007669"/>
    <property type="project" value="UniProtKB-KW"/>
</dbReference>
<keyword evidence="9" id="KW-0811">Translocation</keyword>
<dbReference type="HOGENOM" id="CLU_033744_0_0_1"/>
<dbReference type="Pfam" id="PF11711">
    <property type="entry name" value="Tim54"/>
    <property type="match status" value="1"/>
</dbReference>
<keyword evidence="6" id="KW-0999">Mitochondrion inner membrane</keyword>
<keyword evidence="11" id="KW-0472">Membrane</keyword>
<proteinExistence type="inferred from homology"/>
<evidence type="ECO:0000256" key="10">
    <source>
        <dbReference type="ARBA" id="ARBA00023128"/>
    </source>
</evidence>
<organism evidence="13 14">
    <name type="scientific">Suillus luteus UH-Slu-Lm8-n1</name>
    <dbReference type="NCBI Taxonomy" id="930992"/>
    <lineage>
        <taxon>Eukaryota</taxon>
        <taxon>Fungi</taxon>
        <taxon>Dikarya</taxon>
        <taxon>Basidiomycota</taxon>
        <taxon>Agaricomycotina</taxon>
        <taxon>Agaricomycetes</taxon>
        <taxon>Agaricomycetidae</taxon>
        <taxon>Boletales</taxon>
        <taxon>Suillineae</taxon>
        <taxon>Suillaceae</taxon>
        <taxon>Suillus</taxon>
    </lineage>
</organism>
<evidence type="ECO:0000256" key="12">
    <source>
        <dbReference type="SAM" id="MobiDB-lite"/>
    </source>
</evidence>
<evidence type="ECO:0000256" key="1">
    <source>
        <dbReference type="ARBA" id="ARBA00004434"/>
    </source>
</evidence>
<keyword evidence="5" id="KW-0812">Transmembrane</keyword>
<keyword evidence="8" id="KW-1133">Transmembrane helix</keyword>
<evidence type="ECO:0000256" key="3">
    <source>
        <dbReference type="ARBA" id="ARBA00020796"/>
    </source>
</evidence>
<evidence type="ECO:0000313" key="13">
    <source>
        <dbReference type="EMBL" id="KIK44835.1"/>
    </source>
</evidence>
<dbReference type="EMBL" id="KN835183">
    <property type="protein sequence ID" value="KIK44835.1"/>
    <property type="molecule type" value="Genomic_DNA"/>
</dbReference>
<keyword evidence="14" id="KW-1185">Reference proteome</keyword>
<evidence type="ECO:0000256" key="8">
    <source>
        <dbReference type="ARBA" id="ARBA00022989"/>
    </source>
</evidence>
<reference evidence="14" key="2">
    <citation type="submission" date="2015-01" db="EMBL/GenBank/DDBJ databases">
        <title>Evolutionary Origins and Diversification of the Mycorrhizal Mutualists.</title>
        <authorList>
            <consortium name="DOE Joint Genome Institute"/>
            <consortium name="Mycorrhizal Genomics Consortium"/>
            <person name="Kohler A."/>
            <person name="Kuo A."/>
            <person name="Nagy L.G."/>
            <person name="Floudas D."/>
            <person name="Copeland A."/>
            <person name="Barry K.W."/>
            <person name="Cichocki N."/>
            <person name="Veneault-Fourrey C."/>
            <person name="LaButti K."/>
            <person name="Lindquist E.A."/>
            <person name="Lipzen A."/>
            <person name="Lundell T."/>
            <person name="Morin E."/>
            <person name="Murat C."/>
            <person name="Riley R."/>
            <person name="Ohm R."/>
            <person name="Sun H."/>
            <person name="Tunlid A."/>
            <person name="Henrissat B."/>
            <person name="Grigoriev I.V."/>
            <person name="Hibbett D.S."/>
            <person name="Martin F."/>
        </authorList>
    </citation>
    <scope>NUCLEOTIDE SEQUENCE [LARGE SCALE GENOMIC DNA]</scope>
    <source>
        <strain evidence="14">UH-Slu-Lm8-n1</strain>
    </source>
</reference>
<name>A0A0D0A440_9AGAM</name>
<evidence type="ECO:0000256" key="2">
    <source>
        <dbReference type="ARBA" id="ARBA00006355"/>
    </source>
</evidence>
<evidence type="ECO:0000256" key="11">
    <source>
        <dbReference type="ARBA" id="ARBA00023136"/>
    </source>
</evidence>
<comment type="subcellular location">
    <subcellularLocation>
        <location evidence="1">Mitochondrion inner membrane</location>
        <topology evidence="1">Single-pass membrane protein</topology>
    </subcellularLocation>
</comment>
<evidence type="ECO:0000256" key="4">
    <source>
        <dbReference type="ARBA" id="ARBA00022448"/>
    </source>
</evidence>
<evidence type="ECO:0000256" key="7">
    <source>
        <dbReference type="ARBA" id="ARBA00022927"/>
    </source>
</evidence>
<dbReference type="STRING" id="930992.A0A0D0A440"/>
<reference evidence="13 14" key="1">
    <citation type="submission" date="2014-04" db="EMBL/GenBank/DDBJ databases">
        <authorList>
            <consortium name="DOE Joint Genome Institute"/>
            <person name="Kuo A."/>
            <person name="Ruytinx J."/>
            <person name="Rineau F."/>
            <person name="Colpaert J."/>
            <person name="Kohler A."/>
            <person name="Nagy L.G."/>
            <person name="Floudas D."/>
            <person name="Copeland A."/>
            <person name="Barry K.W."/>
            <person name="Cichocki N."/>
            <person name="Veneault-Fourrey C."/>
            <person name="LaButti K."/>
            <person name="Lindquist E.A."/>
            <person name="Lipzen A."/>
            <person name="Lundell T."/>
            <person name="Morin E."/>
            <person name="Murat C."/>
            <person name="Sun H."/>
            <person name="Tunlid A."/>
            <person name="Henrissat B."/>
            <person name="Grigoriev I.V."/>
            <person name="Hibbett D.S."/>
            <person name="Martin F."/>
            <person name="Nordberg H.P."/>
            <person name="Cantor M.N."/>
            <person name="Hua S.X."/>
        </authorList>
    </citation>
    <scope>NUCLEOTIDE SEQUENCE [LARGE SCALE GENOMIC DNA]</scope>
    <source>
        <strain evidence="13 14">UH-Slu-Lm8-n1</strain>
    </source>
</reference>
<evidence type="ECO:0000256" key="6">
    <source>
        <dbReference type="ARBA" id="ARBA00022792"/>
    </source>
</evidence>